<feature type="region of interest" description="Disordered" evidence="1">
    <location>
        <begin position="311"/>
        <end position="330"/>
    </location>
</feature>
<feature type="compositionally biased region" description="Polar residues" evidence="1">
    <location>
        <begin position="145"/>
        <end position="160"/>
    </location>
</feature>
<evidence type="ECO:0000313" key="3">
    <source>
        <dbReference type="Proteomes" id="UP001215280"/>
    </source>
</evidence>
<evidence type="ECO:0000313" key="2">
    <source>
        <dbReference type="EMBL" id="KAJ7759718.1"/>
    </source>
</evidence>
<dbReference type="Proteomes" id="UP001215280">
    <property type="component" value="Unassembled WGS sequence"/>
</dbReference>
<feature type="region of interest" description="Disordered" evidence="1">
    <location>
        <begin position="548"/>
        <end position="586"/>
    </location>
</feature>
<feature type="region of interest" description="Disordered" evidence="1">
    <location>
        <begin position="453"/>
        <end position="474"/>
    </location>
</feature>
<sequence>MAAYPNLKKRLHFSNSPWSSLPAALLLHPMKFATDLRIGWLCSTARRQEPKDLARARSSRIFRRPLSPSRTARVHRGRDDDLQCTKVLLLRLQGIDIPSDDSRIVASDHMGTTAASLEAERVHLIKQKEAATAAVDRRRRRMNPTARTLNFSTTNHSPPRTSHPRAIPPLAPPAILPRRSPKQYHEPPREEEEEEHEANRVLFRQVLAAMHGELFLLLPCRHLALPERRRCKGTPAAGVRGAAVRCLHALPAHLAALHHLLRLGLPPRRVLAWFGAPLSFSRNSMLSTSTAAFSVPSYFDTPPKSPLHLWLPDSRRTTPPSPSSASPSFLHPLVPSGPTSSLPPVYVLPNCGGRARSPEWEWDGQDGLRAALEQMVAVAWNMQVAYVRAIVVGYSGVPEGWDEDEYEYDLYGSYERAEDKAAPPRVEVKETEREKTKERARAFLAFAALSAAPSASPLPSPTHSSHNSRSSPSVSASFSEELLVTVTPLPPSSSSHSHSHPRTTLFSKFPYACAEGRAGVEEVRIVVTVEEVRIVATVKRVEEKRMMGSGCGKDTNFNSTSLPRSVPNDLTANTSSSKTQEAQKLSRVPSPGSLAAICASNNVALWSLLSHAWTTRCAAATLTNNADRPSVLRRAAKKARAPPTTRPLSHSVLPAARPESLSLRRSWGNMHCWRCAVVISLARPVK</sequence>
<comment type="caution">
    <text evidence="2">The sequence shown here is derived from an EMBL/GenBank/DDBJ whole genome shotgun (WGS) entry which is preliminary data.</text>
</comment>
<feature type="region of interest" description="Disordered" evidence="1">
    <location>
        <begin position="131"/>
        <end position="197"/>
    </location>
</feature>
<evidence type="ECO:0000256" key="1">
    <source>
        <dbReference type="SAM" id="MobiDB-lite"/>
    </source>
</evidence>
<reference evidence="2" key="1">
    <citation type="submission" date="2023-03" db="EMBL/GenBank/DDBJ databases">
        <title>Massive genome expansion in bonnet fungi (Mycena s.s.) driven by repeated elements and novel gene families across ecological guilds.</title>
        <authorList>
            <consortium name="Lawrence Berkeley National Laboratory"/>
            <person name="Harder C.B."/>
            <person name="Miyauchi S."/>
            <person name="Viragh M."/>
            <person name="Kuo A."/>
            <person name="Thoen E."/>
            <person name="Andreopoulos B."/>
            <person name="Lu D."/>
            <person name="Skrede I."/>
            <person name="Drula E."/>
            <person name="Henrissat B."/>
            <person name="Morin E."/>
            <person name="Kohler A."/>
            <person name="Barry K."/>
            <person name="LaButti K."/>
            <person name="Morin E."/>
            <person name="Salamov A."/>
            <person name="Lipzen A."/>
            <person name="Mereny Z."/>
            <person name="Hegedus B."/>
            <person name="Baldrian P."/>
            <person name="Stursova M."/>
            <person name="Weitz H."/>
            <person name="Taylor A."/>
            <person name="Grigoriev I.V."/>
            <person name="Nagy L.G."/>
            <person name="Martin F."/>
            <person name="Kauserud H."/>
        </authorList>
    </citation>
    <scope>NUCLEOTIDE SEQUENCE</scope>
    <source>
        <strain evidence="2">CBHHK188m</strain>
    </source>
</reference>
<protein>
    <submittedName>
        <fullName evidence="2">Uncharacterized protein</fullName>
    </submittedName>
</protein>
<keyword evidence="3" id="KW-1185">Reference proteome</keyword>
<dbReference type="AlphaFoldDB" id="A0AAD7NGV1"/>
<name>A0AAD7NGV1_9AGAR</name>
<dbReference type="EMBL" id="JARJLG010000051">
    <property type="protein sequence ID" value="KAJ7759718.1"/>
    <property type="molecule type" value="Genomic_DNA"/>
</dbReference>
<accession>A0AAD7NGV1</accession>
<proteinExistence type="predicted"/>
<feature type="compositionally biased region" description="Polar residues" evidence="1">
    <location>
        <begin position="555"/>
        <end position="583"/>
    </location>
</feature>
<organism evidence="2 3">
    <name type="scientific">Mycena maculata</name>
    <dbReference type="NCBI Taxonomy" id="230809"/>
    <lineage>
        <taxon>Eukaryota</taxon>
        <taxon>Fungi</taxon>
        <taxon>Dikarya</taxon>
        <taxon>Basidiomycota</taxon>
        <taxon>Agaricomycotina</taxon>
        <taxon>Agaricomycetes</taxon>
        <taxon>Agaricomycetidae</taxon>
        <taxon>Agaricales</taxon>
        <taxon>Marasmiineae</taxon>
        <taxon>Mycenaceae</taxon>
        <taxon>Mycena</taxon>
    </lineage>
</organism>
<gene>
    <name evidence="2" type="ORF">DFH07DRAFT_957820</name>
</gene>
<feature type="compositionally biased region" description="Pro residues" evidence="1">
    <location>
        <begin position="166"/>
        <end position="175"/>
    </location>
</feature>